<dbReference type="Proteomes" id="UP001150238">
    <property type="component" value="Unassembled WGS sequence"/>
</dbReference>
<sequence length="200" mass="22498">MYRQIRNEHSIVTHLPGTITLSTQFIAVQEGRVYSDSQLIRKRFMQGATKKITQSASRRLSLQELYVKGTHGGVSKKKVGQSHPDLATVESDEEATKAHAPEVIYIQSSSDAIAANSHLKTSKMEMALRLIQSLTYLHLDSARYLTGTQGTDTTRVQVQLIKGAWDMLKLSSLVTNVVAHDKRKYTYFHLRNKLKEKKAA</sequence>
<dbReference type="AlphaFoldDB" id="A0A9W9AJD5"/>
<gene>
    <name evidence="1" type="ORF">C8J55DRAFT_488087</name>
</gene>
<accession>A0A9W9AJD5</accession>
<reference evidence="1" key="1">
    <citation type="submission" date="2022-08" db="EMBL/GenBank/DDBJ databases">
        <authorList>
            <consortium name="DOE Joint Genome Institute"/>
            <person name="Min B."/>
            <person name="Riley R."/>
            <person name="Sierra-Patev S."/>
            <person name="Naranjo-Ortiz M."/>
            <person name="Looney B."/>
            <person name="Konkel Z."/>
            <person name="Slot J.C."/>
            <person name="Sakamoto Y."/>
            <person name="Steenwyk J.L."/>
            <person name="Rokas A."/>
            <person name="Carro J."/>
            <person name="Camarero S."/>
            <person name="Ferreira P."/>
            <person name="Molpeceres G."/>
            <person name="Ruiz-Duenas F.J."/>
            <person name="Serrano A."/>
            <person name="Henrissat B."/>
            <person name="Drula E."/>
            <person name="Hughes K.W."/>
            <person name="Mata J.L."/>
            <person name="Ishikawa N.K."/>
            <person name="Vargas-Isla R."/>
            <person name="Ushijima S."/>
            <person name="Smith C.A."/>
            <person name="Ahrendt S."/>
            <person name="Andreopoulos W."/>
            <person name="He G."/>
            <person name="Labutti K."/>
            <person name="Lipzen A."/>
            <person name="Ng V."/>
            <person name="Sandor L."/>
            <person name="Barry K."/>
            <person name="Martinez A.T."/>
            <person name="Xiao Y."/>
            <person name="Gibbons J.G."/>
            <person name="Terashima K."/>
            <person name="Hibbett D.S."/>
            <person name="Grigoriev I.V."/>
        </authorList>
    </citation>
    <scope>NUCLEOTIDE SEQUENCE</scope>
    <source>
        <strain evidence="1">Sp2 HRB7682 ss15</strain>
    </source>
</reference>
<reference evidence="1" key="2">
    <citation type="journal article" date="2023" name="Proc. Natl. Acad. Sci. U.S.A.">
        <title>A global phylogenomic analysis of the shiitake genus Lentinula.</title>
        <authorList>
            <person name="Sierra-Patev S."/>
            <person name="Min B."/>
            <person name="Naranjo-Ortiz M."/>
            <person name="Looney B."/>
            <person name="Konkel Z."/>
            <person name="Slot J.C."/>
            <person name="Sakamoto Y."/>
            <person name="Steenwyk J.L."/>
            <person name="Rokas A."/>
            <person name="Carro J."/>
            <person name="Camarero S."/>
            <person name="Ferreira P."/>
            <person name="Molpeceres G."/>
            <person name="Ruiz-Duenas F.J."/>
            <person name="Serrano A."/>
            <person name="Henrissat B."/>
            <person name="Drula E."/>
            <person name="Hughes K.W."/>
            <person name="Mata J.L."/>
            <person name="Ishikawa N.K."/>
            <person name="Vargas-Isla R."/>
            <person name="Ushijima S."/>
            <person name="Smith C.A."/>
            <person name="Donoghue J."/>
            <person name="Ahrendt S."/>
            <person name="Andreopoulos W."/>
            <person name="He G."/>
            <person name="LaButti K."/>
            <person name="Lipzen A."/>
            <person name="Ng V."/>
            <person name="Riley R."/>
            <person name="Sandor L."/>
            <person name="Barry K."/>
            <person name="Martinez A.T."/>
            <person name="Xiao Y."/>
            <person name="Gibbons J.G."/>
            <person name="Terashima K."/>
            <person name="Grigoriev I.V."/>
            <person name="Hibbett D."/>
        </authorList>
    </citation>
    <scope>NUCLEOTIDE SEQUENCE</scope>
    <source>
        <strain evidence="1">Sp2 HRB7682 ss15</strain>
    </source>
</reference>
<organism evidence="1 2">
    <name type="scientific">Lentinula lateritia</name>
    <dbReference type="NCBI Taxonomy" id="40482"/>
    <lineage>
        <taxon>Eukaryota</taxon>
        <taxon>Fungi</taxon>
        <taxon>Dikarya</taxon>
        <taxon>Basidiomycota</taxon>
        <taxon>Agaricomycotina</taxon>
        <taxon>Agaricomycetes</taxon>
        <taxon>Agaricomycetidae</taxon>
        <taxon>Agaricales</taxon>
        <taxon>Marasmiineae</taxon>
        <taxon>Omphalotaceae</taxon>
        <taxon>Lentinula</taxon>
    </lineage>
</organism>
<evidence type="ECO:0000313" key="1">
    <source>
        <dbReference type="EMBL" id="KAJ4484136.1"/>
    </source>
</evidence>
<protein>
    <submittedName>
        <fullName evidence="1">Uncharacterized protein</fullName>
    </submittedName>
</protein>
<comment type="caution">
    <text evidence="1">The sequence shown here is derived from an EMBL/GenBank/DDBJ whole genome shotgun (WGS) entry which is preliminary data.</text>
</comment>
<name>A0A9W9AJD5_9AGAR</name>
<proteinExistence type="predicted"/>
<dbReference type="EMBL" id="JANVFS010000012">
    <property type="protein sequence ID" value="KAJ4484136.1"/>
    <property type="molecule type" value="Genomic_DNA"/>
</dbReference>
<evidence type="ECO:0000313" key="2">
    <source>
        <dbReference type="Proteomes" id="UP001150238"/>
    </source>
</evidence>